<dbReference type="RefSeq" id="WP_249587071.1">
    <property type="nucleotide sequence ID" value="NZ_BAAAQL010000008.1"/>
</dbReference>
<evidence type="ECO:0000313" key="2">
    <source>
        <dbReference type="EMBL" id="UQT55582.1"/>
    </source>
</evidence>
<dbReference type="EMBL" id="CP097289">
    <property type="protein sequence ID" value="UQT55582.1"/>
    <property type="molecule type" value="Genomic_DNA"/>
</dbReference>
<accession>A0ABY4PQ83</accession>
<evidence type="ECO:0000256" key="1">
    <source>
        <dbReference type="SAM" id="MobiDB-lite"/>
    </source>
</evidence>
<evidence type="ECO:0000313" key="3">
    <source>
        <dbReference type="Proteomes" id="UP000829992"/>
    </source>
</evidence>
<keyword evidence="3" id="KW-1185">Reference proteome</keyword>
<proteinExistence type="predicted"/>
<dbReference type="Proteomes" id="UP000829992">
    <property type="component" value="Chromosome"/>
</dbReference>
<sequence>MTNWHPGERPPDDAAGLPLPVLPATPAMSGYQALRDVLQKLSFRHAADALRAPAPQQSTQALFGTLPKAAADDGFRVLDGLWLPARGGLWQRVDRAYVQDCGARWIASSHPRAMDAAAVVNVLESVLLEDPMGLRRIVLWELCCRLSDGAAERGAKDGRGATTGKGAKDGRGAKAAYPPPSAAHAVALGVHRSEADLLVAAITAVRFPAAGAARHAAETLHDIWPGTRLREAERLAQLIPPAPTDHVLAAALGTLHARSDAVRQLTLTAEQLADRGDLRAAAAAWLGALRQARDDVDAQAGLLRVAALLADDPLAAEESEVTAAVEDRTVRLSWHAPGHGRDAVTYRVLRYLEDAPELAVEVTEGNAARTAVDLDAPTGRPLRYAVFPVRRGRIAGVPRVTRQVLLTPDVSELRVEAVPDGVRLRWRPDPSALEVHVVRKADGDDGPGQRVFCEHDQLLDAPLAVGPYVYEVRCCYSGPAGRLVKSPGRTITARVERWPSPVEELSVRRLDDGRVRIAWRPPSRGEGHLVPWFAHPVPPGADVSEHLGRLAPPAGAPPTSVDVLPPPRERLRMTAVSVLGDRAVSGPNVVVEHQGEVRDLEVRRVAADRAELRFAWPEPAVLTLISWEDGARGSERRVARSQHVAGQAVALQVSPAECRFTVTALPRPDAVAIGAPSARAVLPAEPPPAPTLPPVAAPWWRTWWQRWRSKRTPAPF</sequence>
<feature type="region of interest" description="Disordered" evidence="1">
    <location>
        <begin position="152"/>
        <end position="177"/>
    </location>
</feature>
<gene>
    <name evidence="2" type="ORF">M4V62_11025</name>
</gene>
<organism evidence="2 3">
    <name type="scientific">Streptomyces durmitorensis</name>
    <dbReference type="NCBI Taxonomy" id="319947"/>
    <lineage>
        <taxon>Bacteria</taxon>
        <taxon>Bacillati</taxon>
        <taxon>Actinomycetota</taxon>
        <taxon>Actinomycetes</taxon>
        <taxon>Kitasatosporales</taxon>
        <taxon>Streptomycetaceae</taxon>
        <taxon>Streptomyces</taxon>
    </lineage>
</organism>
<protein>
    <recommendedName>
        <fullName evidence="4">Fibronectin type-III domain-containing protein</fullName>
    </recommendedName>
</protein>
<reference evidence="2 3" key="1">
    <citation type="submission" date="2022-05" db="EMBL/GenBank/DDBJ databases">
        <authorList>
            <person name="Zhou X."/>
            <person name="Li K."/>
            <person name="Man Y."/>
        </authorList>
    </citation>
    <scope>NUCLEOTIDE SEQUENCE [LARGE SCALE GENOMIC DNA]</scope>
    <source>
        <strain evidence="2 3">MS405</strain>
    </source>
</reference>
<evidence type="ECO:0008006" key="4">
    <source>
        <dbReference type="Google" id="ProtNLM"/>
    </source>
</evidence>
<name>A0ABY4PQ83_9ACTN</name>